<dbReference type="InterPro" id="IPR017937">
    <property type="entry name" value="Thioredoxin_CS"/>
</dbReference>
<dbReference type="PANTHER" id="PTHR42852:SF13">
    <property type="entry name" value="PROTEIN DIPZ"/>
    <property type="match status" value="1"/>
</dbReference>
<dbReference type="InterPro" id="IPR036249">
    <property type="entry name" value="Thioredoxin-like_sf"/>
</dbReference>
<dbReference type="SUPFAM" id="SSF52833">
    <property type="entry name" value="Thioredoxin-like"/>
    <property type="match status" value="1"/>
</dbReference>
<dbReference type="PROSITE" id="PS51352">
    <property type="entry name" value="THIOREDOXIN_2"/>
    <property type="match status" value="1"/>
</dbReference>
<evidence type="ECO:0000256" key="2">
    <source>
        <dbReference type="ARBA" id="ARBA00022748"/>
    </source>
</evidence>
<accession>E6PEG2</accession>
<dbReference type="PANTHER" id="PTHR42852">
    <property type="entry name" value="THIOL:DISULFIDE INTERCHANGE PROTEIN DSBE"/>
    <property type="match status" value="1"/>
</dbReference>
<dbReference type="PROSITE" id="PS00194">
    <property type="entry name" value="THIOREDOXIN_1"/>
    <property type="match status" value="1"/>
</dbReference>
<comment type="caution">
    <text evidence="4">The sequence shown here is derived from an EMBL/GenBank/DDBJ whole genome shotgun (WGS) entry which is preliminary data.</text>
</comment>
<proteinExistence type="predicted"/>
<feature type="domain" description="Thioredoxin" evidence="3">
    <location>
        <begin position="45"/>
        <end position="190"/>
    </location>
</feature>
<reference evidence="4" key="1">
    <citation type="submission" date="2009-10" db="EMBL/GenBank/DDBJ databases">
        <title>Diversity of trophic interactions inside an arsenic-rich microbial ecosystem.</title>
        <authorList>
            <person name="Bertin P.N."/>
            <person name="Heinrich-Salmeron A."/>
            <person name="Pelletier E."/>
            <person name="Goulhen-Chollet F."/>
            <person name="Arsene-Ploetze F."/>
            <person name="Gallien S."/>
            <person name="Calteau A."/>
            <person name="Vallenet D."/>
            <person name="Casiot C."/>
            <person name="Chane-Woon-Ming B."/>
            <person name="Giloteaux L."/>
            <person name="Barakat M."/>
            <person name="Bonnefoy V."/>
            <person name="Bruneel O."/>
            <person name="Chandler M."/>
            <person name="Cleiss J."/>
            <person name="Duran R."/>
            <person name="Elbaz-Poulichet F."/>
            <person name="Fonknechten N."/>
            <person name="Lauga B."/>
            <person name="Mornico D."/>
            <person name="Ortet P."/>
            <person name="Schaeffer C."/>
            <person name="Siguier P."/>
            <person name="Alexander Thil Smith A."/>
            <person name="Van Dorsselaer A."/>
            <person name="Weissenbach J."/>
            <person name="Medigue C."/>
            <person name="Le Paslier D."/>
        </authorList>
    </citation>
    <scope>NUCLEOTIDE SEQUENCE</scope>
</reference>
<protein>
    <submittedName>
        <fullName evidence="4">Putative Thiol-disulfide oxidoreductase</fullName>
    </submittedName>
</protein>
<dbReference type="AlphaFoldDB" id="E6PEG2"/>
<dbReference type="GO" id="GO:0016491">
    <property type="term" value="F:oxidoreductase activity"/>
    <property type="evidence" value="ECO:0007669"/>
    <property type="project" value="InterPro"/>
</dbReference>
<name>E6PEG2_9ZZZZ</name>
<dbReference type="InterPro" id="IPR013766">
    <property type="entry name" value="Thioredoxin_domain"/>
</dbReference>
<dbReference type="InterPro" id="IPR013740">
    <property type="entry name" value="Redoxin"/>
</dbReference>
<dbReference type="GO" id="GO:0017004">
    <property type="term" value="P:cytochrome complex assembly"/>
    <property type="evidence" value="ECO:0007669"/>
    <property type="project" value="UniProtKB-KW"/>
</dbReference>
<dbReference type="Gene3D" id="3.40.30.10">
    <property type="entry name" value="Glutaredoxin"/>
    <property type="match status" value="1"/>
</dbReference>
<evidence type="ECO:0000256" key="1">
    <source>
        <dbReference type="ARBA" id="ARBA00004196"/>
    </source>
</evidence>
<evidence type="ECO:0000259" key="3">
    <source>
        <dbReference type="PROSITE" id="PS51352"/>
    </source>
</evidence>
<organism evidence="4">
    <name type="scientific">mine drainage metagenome</name>
    <dbReference type="NCBI Taxonomy" id="410659"/>
    <lineage>
        <taxon>unclassified sequences</taxon>
        <taxon>metagenomes</taxon>
        <taxon>ecological metagenomes</taxon>
    </lineage>
</organism>
<evidence type="ECO:0000313" key="4">
    <source>
        <dbReference type="EMBL" id="CBH74847.1"/>
    </source>
</evidence>
<dbReference type="EMBL" id="CABL01000004">
    <property type="protein sequence ID" value="CBH74847.1"/>
    <property type="molecule type" value="Genomic_DNA"/>
</dbReference>
<comment type="subcellular location">
    <subcellularLocation>
        <location evidence="1">Cell envelope</location>
    </subcellularLocation>
</comment>
<keyword evidence="2" id="KW-0201">Cytochrome c-type biogenesis</keyword>
<sequence>MQRRTLLTLSILALALIVIVAILVVKLQPTQQLQNASTAPVVAPASVGALAPTFSTPSTQGEFDLATVKRPVLLEVFATWCPHCQFETGVLDRLYARFGKRVAFIAIPGSTTDMTGTGASSQEDVQGFIDRFQVRYPVAMYDPSLSVSKLYLQGGYPTIAIIDRSKHIVFLKSGQRTFGPLARALEKVLR</sequence>
<dbReference type="GO" id="GO:0030313">
    <property type="term" value="C:cell envelope"/>
    <property type="evidence" value="ECO:0007669"/>
    <property type="project" value="UniProtKB-SubCell"/>
</dbReference>
<dbReference type="CDD" id="cd02966">
    <property type="entry name" value="TlpA_like_family"/>
    <property type="match status" value="1"/>
</dbReference>
<dbReference type="InterPro" id="IPR050553">
    <property type="entry name" value="Thioredoxin_ResA/DsbE_sf"/>
</dbReference>
<dbReference type="Pfam" id="PF08534">
    <property type="entry name" value="Redoxin"/>
    <property type="match status" value="1"/>
</dbReference>
<gene>
    <name evidence="4" type="ORF">CARN1_0381</name>
</gene>